<keyword evidence="1" id="KW-0175">Coiled coil</keyword>
<evidence type="ECO:0000256" key="2">
    <source>
        <dbReference type="SAM" id="SignalP"/>
    </source>
</evidence>
<dbReference type="AlphaFoldDB" id="A0A318UCP3"/>
<dbReference type="EMBL" id="QKLU01000004">
    <property type="protein sequence ID" value="PYF74202.1"/>
    <property type="molecule type" value="Genomic_DNA"/>
</dbReference>
<evidence type="ECO:0000256" key="1">
    <source>
        <dbReference type="SAM" id="Coils"/>
    </source>
</evidence>
<protein>
    <submittedName>
        <fullName evidence="3">Uncharacterized protein</fullName>
    </submittedName>
</protein>
<proteinExistence type="predicted"/>
<name>A0A318UCP3_9SPHI</name>
<feature type="chain" id="PRO_5016399694" evidence="2">
    <location>
        <begin position="20"/>
        <end position="326"/>
    </location>
</feature>
<feature type="signal peptide" evidence="2">
    <location>
        <begin position="1"/>
        <end position="19"/>
    </location>
</feature>
<dbReference type="Proteomes" id="UP000248198">
    <property type="component" value="Unassembled WGS sequence"/>
</dbReference>
<gene>
    <name evidence="3" type="ORF">B0O44_104373</name>
</gene>
<dbReference type="OrthoDB" id="9808753at2"/>
<evidence type="ECO:0000313" key="4">
    <source>
        <dbReference type="Proteomes" id="UP000248198"/>
    </source>
</evidence>
<dbReference type="RefSeq" id="WP_110831287.1">
    <property type="nucleotide sequence ID" value="NZ_QKLU01000004.1"/>
</dbReference>
<comment type="caution">
    <text evidence="3">The sequence shown here is derived from an EMBL/GenBank/DDBJ whole genome shotgun (WGS) entry which is preliminary data.</text>
</comment>
<evidence type="ECO:0000313" key="3">
    <source>
        <dbReference type="EMBL" id="PYF74202.1"/>
    </source>
</evidence>
<keyword evidence="2" id="KW-0732">Signal</keyword>
<feature type="coiled-coil region" evidence="1">
    <location>
        <begin position="284"/>
        <end position="318"/>
    </location>
</feature>
<accession>A0A318UCP3</accession>
<organism evidence="3 4">
    <name type="scientific">Pedobacter nutrimenti</name>
    <dbReference type="NCBI Taxonomy" id="1241337"/>
    <lineage>
        <taxon>Bacteria</taxon>
        <taxon>Pseudomonadati</taxon>
        <taxon>Bacteroidota</taxon>
        <taxon>Sphingobacteriia</taxon>
        <taxon>Sphingobacteriales</taxon>
        <taxon>Sphingobacteriaceae</taxon>
        <taxon>Pedobacter</taxon>
    </lineage>
</organism>
<reference evidence="3 4" key="1">
    <citation type="submission" date="2018-06" db="EMBL/GenBank/DDBJ databases">
        <title>Genomic Encyclopedia of Archaeal and Bacterial Type Strains, Phase II (KMG-II): from individual species to whole genera.</title>
        <authorList>
            <person name="Goeker M."/>
        </authorList>
    </citation>
    <scope>NUCLEOTIDE SEQUENCE [LARGE SCALE GENOMIC DNA]</scope>
    <source>
        <strain evidence="3 4">DSM 27372</strain>
    </source>
</reference>
<keyword evidence="4" id="KW-1185">Reference proteome</keyword>
<sequence>MKKIFVSLFLFLIVLHVNAQSSSDQNGWKSTVTDILGSGNTQAMRYEIANLGYNSFHWQSGGLIIVELFHQYFATGYEKYIVENGYGQGANFGNPVVKLTESHGTSHYAKITIGSPVDLNSSFGGNPNKMLPIYLDVRFYGKYKVKITYLQEKVDVLEALNQIKINTVPVGTAIPDFSVSTYLDNDLTSSGRLMIEGKGDHYIENGNLGIGTTSPKEKLSVNGNIRAKEVKVETANWPDYVFAKDYALPSLKETEKHIQEKGHLPGIPSAVEVKNNGVDLGEMNAKLLQKIEELTLYMIELKKENNQQQTELKKQGELIKKILDKK</sequence>